<dbReference type="AlphaFoldDB" id="A0A097R3E7"/>
<protein>
    <submittedName>
        <fullName evidence="1">Uncharacterized protein</fullName>
    </submittedName>
</protein>
<proteinExistence type="predicted"/>
<gene>
    <name evidence="1" type="ORF">AT03_13205</name>
</gene>
<dbReference type="KEGG" id="hav:AT03_13205"/>
<name>A0A097R3E7_HAFAL</name>
<organism evidence="1 2">
    <name type="scientific">Hafnia alvei FB1</name>
    <dbReference type="NCBI Taxonomy" id="1453496"/>
    <lineage>
        <taxon>Bacteria</taxon>
        <taxon>Pseudomonadati</taxon>
        <taxon>Pseudomonadota</taxon>
        <taxon>Gammaproteobacteria</taxon>
        <taxon>Enterobacterales</taxon>
        <taxon>Hafniaceae</taxon>
        <taxon>Hafnia</taxon>
    </lineage>
</organism>
<dbReference type="PATRIC" id="fig|1453496.5.peg.2689"/>
<dbReference type="EMBL" id="CP009706">
    <property type="protein sequence ID" value="AIU73257.1"/>
    <property type="molecule type" value="Genomic_DNA"/>
</dbReference>
<evidence type="ECO:0000313" key="1">
    <source>
        <dbReference type="EMBL" id="AIU73257.1"/>
    </source>
</evidence>
<sequence length="78" mass="9290">MENLLTVLVICIVLFVVFRKFNLWYWKIQEHIDNQKRIIELLEKIATRAGSMDEEVISINRKFKNNKPSQQQNGLLDD</sequence>
<dbReference type="HOGENOM" id="CLU_2617070_0_0_6"/>
<evidence type="ECO:0000313" key="2">
    <source>
        <dbReference type="Proteomes" id="UP000029986"/>
    </source>
</evidence>
<dbReference type="Proteomes" id="UP000029986">
    <property type="component" value="Chromosome"/>
</dbReference>
<reference evidence="1 2" key="1">
    <citation type="journal article" date="2014" name="Gut Pathog.">
        <title>Gene clusters of Hafnia alvei strain FB1 important in survival and pathogenesis: a draft genome perspective.</title>
        <authorList>
            <person name="Tan J.Y."/>
            <person name="Yin W.F."/>
            <person name="Chan K.G."/>
        </authorList>
    </citation>
    <scope>NUCLEOTIDE SEQUENCE [LARGE SCALE GENOMIC DNA]</scope>
    <source>
        <strain evidence="1 2">FB1</strain>
    </source>
</reference>
<keyword evidence="2" id="KW-1185">Reference proteome</keyword>
<dbReference type="RefSeq" id="WP_004094723.1">
    <property type="nucleotide sequence ID" value="NZ_CP009706.1"/>
</dbReference>
<accession>A0A097R3E7</accession>